<dbReference type="Gene3D" id="3.40.50.1820">
    <property type="entry name" value="alpha/beta hydrolase"/>
    <property type="match status" value="1"/>
</dbReference>
<accession>A0A6A8M8X5</accession>
<dbReference type="AlphaFoldDB" id="A0A6A8M8X5"/>
<reference evidence="1" key="1">
    <citation type="submission" date="2019-09" db="EMBL/GenBank/DDBJ databases">
        <title>In-depth cultivation of the pig gut microbiome towards novel bacterial diversity and tailored functional studies.</title>
        <authorList>
            <person name="Wylensek D."/>
            <person name="Hitch T.C.A."/>
            <person name="Clavel T."/>
        </authorList>
    </citation>
    <scope>NUCLEOTIDE SEQUENCE</scope>
    <source>
        <strain evidence="1">RF-744-FAT-WT-3</strain>
    </source>
</reference>
<evidence type="ECO:0000313" key="1">
    <source>
        <dbReference type="EMBL" id="MST68689.1"/>
    </source>
</evidence>
<dbReference type="EMBL" id="VUNB01000003">
    <property type="protein sequence ID" value="MST68689.1"/>
    <property type="molecule type" value="Genomic_DNA"/>
</dbReference>
<sequence length="426" mass="48398">MSEKYRNIIDYTREANKTFSEEPFNPVDSLVLSQLCYSRLELSEKAIRESFKSGESEKNREEKGFFRKILRRRSGGESGSESGRELEIPGGKTLTIRDFFRSEYFDVVFADDISDERNLEIFSFAAASPRFRDLPVINLEADTDAASETQFAAMSFVLDPDTVYIAFRGTDRDLLGWKEDFNMSFMEEVPAQALAADYINRNYGSGNPRGSRYKLMIGGHSKGGNMAIYGGLKCNEDIHSRILRIFSHDGPGFRNDVLEELEKIRERDDIVIHRTVPESSIIGMLMGSTDDYDVVSSDGIGIMQHFAYAWHVGDGDFIYQEKLSRAGELHDRTIRDWLMSASYEEREDFTNTLYGLLVNNDINTLTDLKNLTPGKILTVMASLGDVDENSRKNFFRILRSLAAASIRQLAPGDRENRDRSQEEQDG</sequence>
<comment type="caution">
    <text evidence="1">The sequence shown here is derived from an EMBL/GenBank/DDBJ whole genome shotgun (WGS) entry which is preliminary data.</text>
</comment>
<proteinExistence type="predicted"/>
<dbReference type="Pfam" id="PF11187">
    <property type="entry name" value="Mbeg1-like"/>
    <property type="match status" value="1"/>
</dbReference>
<name>A0A6A8M8X5_9FIRM</name>
<dbReference type="RefSeq" id="WP_154572169.1">
    <property type="nucleotide sequence ID" value="NZ_VUNB01000003.1"/>
</dbReference>
<gene>
    <name evidence="1" type="ORF">FYJ66_03675</name>
</gene>
<dbReference type="SUPFAM" id="SSF53474">
    <property type="entry name" value="alpha/beta-Hydrolases"/>
    <property type="match status" value="1"/>
</dbReference>
<dbReference type="InterPro" id="IPR029058">
    <property type="entry name" value="AB_hydrolase_fold"/>
</dbReference>
<organism evidence="1">
    <name type="scientific">Baileyella intestinalis</name>
    <dbReference type="NCBI Taxonomy" id="2606709"/>
    <lineage>
        <taxon>Bacteria</taxon>
        <taxon>Bacillati</taxon>
        <taxon>Bacillota</taxon>
        <taxon>Clostridia</taxon>
        <taxon>Peptostreptococcales</taxon>
        <taxon>Anaerovoracaceae</taxon>
        <taxon>Baileyella</taxon>
    </lineage>
</organism>
<protein>
    <submittedName>
        <fullName evidence="1">DUF2974 domain-containing protein</fullName>
    </submittedName>
</protein>
<dbReference type="InterPro" id="IPR024499">
    <property type="entry name" value="Mbeg1-like"/>
</dbReference>